<dbReference type="PANTHER" id="PTHR33406:SF6">
    <property type="entry name" value="MEMBRANE PROTEIN YDGH-RELATED"/>
    <property type="match status" value="1"/>
</dbReference>
<feature type="transmembrane region" description="Helical" evidence="7">
    <location>
        <begin position="222"/>
        <end position="245"/>
    </location>
</feature>
<organism evidence="9 10">
    <name type="scientific">Streptomyces bambusae</name>
    <dbReference type="NCBI Taxonomy" id="1550616"/>
    <lineage>
        <taxon>Bacteria</taxon>
        <taxon>Bacillati</taxon>
        <taxon>Actinomycetota</taxon>
        <taxon>Actinomycetes</taxon>
        <taxon>Kitasatosporales</taxon>
        <taxon>Streptomycetaceae</taxon>
        <taxon>Streptomyces</taxon>
    </lineage>
</organism>
<dbReference type="InterPro" id="IPR050545">
    <property type="entry name" value="Mycobact_MmpL"/>
</dbReference>
<protein>
    <submittedName>
        <fullName evidence="9">MMPL family transporter</fullName>
    </submittedName>
</protein>
<feature type="domain" description="SSD" evidence="8">
    <location>
        <begin position="247"/>
        <end position="354"/>
    </location>
</feature>
<dbReference type="Pfam" id="PF03176">
    <property type="entry name" value="MMPL"/>
    <property type="match status" value="1"/>
</dbReference>
<dbReference type="SUPFAM" id="SSF82866">
    <property type="entry name" value="Multidrug efflux transporter AcrB transmembrane domain"/>
    <property type="match status" value="1"/>
</dbReference>
<evidence type="ECO:0000256" key="4">
    <source>
        <dbReference type="ARBA" id="ARBA00022692"/>
    </source>
</evidence>
<feature type="non-terminal residue" evidence="9">
    <location>
        <position position="395"/>
    </location>
</feature>
<evidence type="ECO:0000256" key="1">
    <source>
        <dbReference type="ARBA" id="ARBA00004651"/>
    </source>
</evidence>
<dbReference type="Proteomes" id="UP000812013">
    <property type="component" value="Unassembled WGS sequence"/>
</dbReference>
<feature type="transmembrane region" description="Helical" evidence="7">
    <location>
        <begin position="332"/>
        <end position="354"/>
    </location>
</feature>
<keyword evidence="6 7" id="KW-0472">Membrane</keyword>
<gene>
    <name evidence="9" type="ORF">GPJ59_21640</name>
</gene>
<feature type="transmembrane region" description="Helical" evidence="7">
    <location>
        <begin position="196"/>
        <end position="215"/>
    </location>
</feature>
<comment type="subcellular location">
    <subcellularLocation>
        <location evidence="1">Cell membrane</location>
        <topology evidence="1">Multi-pass membrane protein</topology>
    </subcellularLocation>
</comment>
<accession>A0ABS6Z9K0</accession>
<dbReference type="PROSITE" id="PS50156">
    <property type="entry name" value="SSD"/>
    <property type="match status" value="1"/>
</dbReference>
<proteinExistence type="inferred from homology"/>
<dbReference type="InterPro" id="IPR004869">
    <property type="entry name" value="MMPL_dom"/>
</dbReference>
<evidence type="ECO:0000259" key="8">
    <source>
        <dbReference type="PROSITE" id="PS50156"/>
    </source>
</evidence>
<feature type="transmembrane region" description="Helical" evidence="7">
    <location>
        <begin position="296"/>
        <end position="320"/>
    </location>
</feature>
<evidence type="ECO:0000256" key="5">
    <source>
        <dbReference type="ARBA" id="ARBA00022989"/>
    </source>
</evidence>
<keyword evidence="5 7" id="KW-1133">Transmembrane helix</keyword>
<name>A0ABS6Z9K0_9ACTN</name>
<evidence type="ECO:0000256" key="3">
    <source>
        <dbReference type="ARBA" id="ARBA00022475"/>
    </source>
</evidence>
<comment type="similarity">
    <text evidence="2">Belongs to the resistance-nodulation-cell division (RND) (TC 2.A.6) family. MmpL subfamily.</text>
</comment>
<evidence type="ECO:0000313" key="9">
    <source>
        <dbReference type="EMBL" id="MBW5484412.1"/>
    </source>
</evidence>
<dbReference type="RefSeq" id="WP_219668892.1">
    <property type="nucleotide sequence ID" value="NZ_WTFF01000163.1"/>
</dbReference>
<evidence type="ECO:0000256" key="6">
    <source>
        <dbReference type="ARBA" id="ARBA00023136"/>
    </source>
</evidence>
<dbReference type="EMBL" id="WTFF01000163">
    <property type="protein sequence ID" value="MBW5484412.1"/>
    <property type="molecule type" value="Genomic_DNA"/>
</dbReference>
<keyword evidence="4 7" id="KW-0812">Transmembrane</keyword>
<comment type="caution">
    <text evidence="9">The sequence shown here is derived from an EMBL/GenBank/DDBJ whole genome shotgun (WGS) entry which is preliminary data.</text>
</comment>
<dbReference type="PANTHER" id="PTHR33406">
    <property type="entry name" value="MEMBRANE PROTEIN MJ1562-RELATED"/>
    <property type="match status" value="1"/>
</dbReference>
<evidence type="ECO:0000313" key="10">
    <source>
        <dbReference type="Proteomes" id="UP000812013"/>
    </source>
</evidence>
<keyword evidence="10" id="KW-1185">Reference proteome</keyword>
<sequence>MIRALTGFATRSPWKVIVVWAVLGFGLTFLGQALVHRATEPGNGAFLPASYGSAAALKVAEEHFGVRPDVDPLTVLVARKDGAALTEADERRIDAEAAGLSRRWITMPRTDDTPPLFVRDHSQRARVRPALTAPDRSLRLLSVELTGNPADPGVQHTYKAFRDQARAAFEAAGMRTGFTGGLAGTVDSDDAGRTRALVVGLVTAGVIVLLHVLVFRSLAAALLPLLAVSVIGGAAAGAVVCGALLSGIRLAPSTPGLINVVLVGIGVDYFLFLLFRFREQLRRHPGQSGRQAAAVVAQRVGTAIASAALTIVAAFATLGVATFGQFRVLGPAIAVAVLVMLLGSLTFLPALLAVCGRRMFWPSRALGRQPRAGAAARTGGRVGRRPWAVAALCLA</sequence>
<evidence type="ECO:0000256" key="7">
    <source>
        <dbReference type="SAM" id="Phobius"/>
    </source>
</evidence>
<evidence type="ECO:0000256" key="2">
    <source>
        <dbReference type="ARBA" id="ARBA00010157"/>
    </source>
</evidence>
<feature type="transmembrane region" description="Helical" evidence="7">
    <location>
        <begin position="257"/>
        <end position="275"/>
    </location>
</feature>
<reference evidence="9 10" key="1">
    <citation type="submission" date="2019-12" db="EMBL/GenBank/DDBJ databases">
        <title>Genome sequence of Streptomyces bambusae.</title>
        <authorList>
            <person name="Bansal K."/>
            <person name="Choksket S."/>
            <person name="Korpole S."/>
            <person name="Patil P.B."/>
        </authorList>
    </citation>
    <scope>NUCLEOTIDE SEQUENCE [LARGE SCALE GENOMIC DNA]</scope>
    <source>
        <strain evidence="9 10">SK60</strain>
    </source>
</reference>
<dbReference type="Gene3D" id="1.20.1640.10">
    <property type="entry name" value="Multidrug efflux transporter AcrB transmembrane domain"/>
    <property type="match status" value="1"/>
</dbReference>
<keyword evidence="3" id="KW-1003">Cell membrane</keyword>
<dbReference type="InterPro" id="IPR000731">
    <property type="entry name" value="SSD"/>
</dbReference>